<evidence type="ECO:0000256" key="4">
    <source>
        <dbReference type="ARBA" id="ARBA00022729"/>
    </source>
</evidence>
<dbReference type="SMART" id="SM00812">
    <property type="entry name" value="Alpha_L_fucos"/>
    <property type="match status" value="1"/>
</dbReference>
<organism evidence="9 10">
    <name type="scientific">Pedobacter rhodius</name>
    <dbReference type="NCBI Taxonomy" id="3004098"/>
    <lineage>
        <taxon>Bacteria</taxon>
        <taxon>Pseudomonadati</taxon>
        <taxon>Bacteroidota</taxon>
        <taxon>Sphingobacteriia</taxon>
        <taxon>Sphingobacteriales</taxon>
        <taxon>Sphingobacteriaceae</taxon>
        <taxon>Pedobacter</taxon>
    </lineage>
</organism>
<evidence type="ECO:0000256" key="1">
    <source>
        <dbReference type="ARBA" id="ARBA00004071"/>
    </source>
</evidence>
<protein>
    <recommendedName>
        <fullName evidence="3">alpha-L-fucosidase</fullName>
        <ecNumber evidence="3">3.2.1.51</ecNumber>
    </recommendedName>
</protein>
<dbReference type="PROSITE" id="PS50022">
    <property type="entry name" value="FA58C_3"/>
    <property type="match status" value="1"/>
</dbReference>
<dbReference type="SUPFAM" id="SSF51445">
    <property type="entry name" value="(Trans)glycosidases"/>
    <property type="match status" value="1"/>
</dbReference>
<gene>
    <name evidence="9" type="ORF">O0931_04670</name>
</gene>
<evidence type="ECO:0000259" key="8">
    <source>
        <dbReference type="PROSITE" id="PS50022"/>
    </source>
</evidence>
<dbReference type="InterPro" id="IPR016286">
    <property type="entry name" value="FUC_metazoa-typ"/>
</dbReference>
<accession>A0ABT4KUS6</accession>
<proteinExistence type="inferred from homology"/>
<comment type="caution">
    <text evidence="9">The sequence shown here is derived from an EMBL/GenBank/DDBJ whole genome shotgun (WGS) entry which is preliminary data.</text>
</comment>
<keyword evidence="4 7" id="KW-0732">Signal</keyword>
<dbReference type="Gene3D" id="3.20.20.80">
    <property type="entry name" value="Glycosidases"/>
    <property type="match status" value="1"/>
</dbReference>
<dbReference type="InterPro" id="IPR013780">
    <property type="entry name" value="Glyco_hydro_b"/>
</dbReference>
<comment type="similarity">
    <text evidence="2">Belongs to the glycosyl hydrolase 29 family.</text>
</comment>
<dbReference type="Gene3D" id="2.60.120.260">
    <property type="entry name" value="Galactose-binding domain-like"/>
    <property type="match status" value="1"/>
</dbReference>
<dbReference type="PRINTS" id="PR00741">
    <property type="entry name" value="GLHYDRLASE29"/>
</dbReference>
<reference evidence="9" key="1">
    <citation type="submission" date="2022-12" db="EMBL/GenBank/DDBJ databases">
        <title>Genome sequence of SJ11.</title>
        <authorList>
            <person name="Woo H."/>
        </authorList>
    </citation>
    <scope>NUCLEOTIDE SEQUENCE</scope>
    <source>
        <strain evidence="9">SJ11</strain>
    </source>
</reference>
<evidence type="ECO:0000313" key="9">
    <source>
        <dbReference type="EMBL" id="MCZ4222584.1"/>
    </source>
</evidence>
<dbReference type="PANTHER" id="PTHR10030:SF37">
    <property type="entry name" value="ALPHA-L-FUCOSIDASE-RELATED"/>
    <property type="match status" value="1"/>
</dbReference>
<dbReference type="Pfam" id="PF00754">
    <property type="entry name" value="F5_F8_type_C"/>
    <property type="match status" value="1"/>
</dbReference>
<feature type="domain" description="F5/8 type C" evidence="8">
    <location>
        <begin position="428"/>
        <end position="562"/>
    </location>
</feature>
<evidence type="ECO:0000256" key="5">
    <source>
        <dbReference type="ARBA" id="ARBA00022801"/>
    </source>
</evidence>
<evidence type="ECO:0000256" key="7">
    <source>
        <dbReference type="SAM" id="SignalP"/>
    </source>
</evidence>
<dbReference type="Gene3D" id="2.60.40.1180">
    <property type="entry name" value="Golgi alpha-mannosidase II"/>
    <property type="match status" value="1"/>
</dbReference>
<dbReference type="InterPro" id="IPR017853">
    <property type="entry name" value="GH"/>
</dbReference>
<dbReference type="InterPro" id="IPR000933">
    <property type="entry name" value="Glyco_hydro_29"/>
</dbReference>
<evidence type="ECO:0000313" key="10">
    <source>
        <dbReference type="Proteomes" id="UP001144341"/>
    </source>
</evidence>
<keyword evidence="10" id="KW-1185">Reference proteome</keyword>
<keyword evidence="5" id="KW-0378">Hydrolase</keyword>
<dbReference type="Proteomes" id="UP001144341">
    <property type="component" value="Unassembled WGS sequence"/>
</dbReference>
<evidence type="ECO:0000256" key="6">
    <source>
        <dbReference type="ARBA" id="ARBA00023295"/>
    </source>
</evidence>
<dbReference type="InterPro" id="IPR008979">
    <property type="entry name" value="Galactose-bd-like_sf"/>
</dbReference>
<feature type="chain" id="PRO_5047255368" description="alpha-L-fucosidase" evidence="7">
    <location>
        <begin position="20"/>
        <end position="563"/>
    </location>
</feature>
<dbReference type="RefSeq" id="WP_269414384.1">
    <property type="nucleotide sequence ID" value="NZ_JAPWGL010000001.1"/>
</dbReference>
<dbReference type="Pfam" id="PF01120">
    <property type="entry name" value="Alpha_L_fucos"/>
    <property type="match status" value="1"/>
</dbReference>
<feature type="signal peptide" evidence="7">
    <location>
        <begin position="1"/>
        <end position="19"/>
    </location>
</feature>
<dbReference type="InterPro" id="IPR000421">
    <property type="entry name" value="FA58C"/>
</dbReference>
<comment type="function">
    <text evidence="1">Alpha-L-fucosidase is responsible for hydrolyzing the alpha-1,6-linked fucose joined to the reducing-end N-acetylglucosamine of the carbohydrate moieties of glycoproteins.</text>
</comment>
<sequence length="563" mass="63409">MKKLILTLIVFAGFVNVFAQNTATHTPNEEKKMEWWKDAKFGMFIHWGIYSVPAGIYKDKPVKGIGEWIMNTAKIPVKEYQSYAPQFNPDKYDPEAWVKMAKDAGMKYIIITSKHHDGFAMFDSKVTDWDIMDASPYKKDILKPLVEACKKAGIKIGFYYSQAQDWVHPGGAASGGSWDDAQKGSFDAYLDKISIPQVKEILSNYGEPDILWWDTPQNMTPERAAKFQAIVKEHPNLITNNRLGGGINGDTETPEQFVPSTGFPGRNWEACMTMNDTWGFKSNDQNWKSTKTLIRNLTDVVSKGGNFLLNVGPDAHGEIPAVSIERLAEIGKWLKVNRESVYGTTASPFPFLSWGRATRKQQKLYLHVFDNPVDGKLKVPMLNKVSRAYLLSDSTKLLRTKRSGKNLELMLPAQLPDTINTVVVVEFTGEPNVAPSPVAGKKITASSEQTNAMAKNLLDGNRLTKWEAAKGQKDAVLELDLNTDFNISTLIVDEPWHPWEDKKQEITLEYKQGNNWLPVVKTTTGGIGIIKNFKPVKARYFKLTIHNQDTQPILLEWQLYGSE</sequence>
<dbReference type="EC" id="3.2.1.51" evidence="3"/>
<evidence type="ECO:0000256" key="2">
    <source>
        <dbReference type="ARBA" id="ARBA00007951"/>
    </source>
</evidence>
<dbReference type="SUPFAM" id="SSF49785">
    <property type="entry name" value="Galactose-binding domain-like"/>
    <property type="match status" value="1"/>
</dbReference>
<evidence type="ECO:0000256" key="3">
    <source>
        <dbReference type="ARBA" id="ARBA00012662"/>
    </source>
</evidence>
<dbReference type="InterPro" id="IPR057739">
    <property type="entry name" value="Glyco_hydro_29_N"/>
</dbReference>
<dbReference type="PANTHER" id="PTHR10030">
    <property type="entry name" value="ALPHA-L-FUCOSIDASE"/>
    <property type="match status" value="1"/>
</dbReference>
<dbReference type="EMBL" id="JAPWGL010000001">
    <property type="protein sequence ID" value="MCZ4222584.1"/>
    <property type="molecule type" value="Genomic_DNA"/>
</dbReference>
<keyword evidence="6" id="KW-0326">Glycosidase</keyword>
<name>A0ABT4KUS6_9SPHI</name>